<sequence>MTAQMRVSADRPISGSPLHELRPAFLNLAAPQLYEEAIRRGEGVIAGSGALVVETAPHTGRSPSDKFIVRDAVTEASVWWGNNQPMTPDNFGRLYADMLTYARGLDLFAQDLEGCADPRHRLNIRVYSEYAWHSLFIQNLLIRPKSPPEAPPDLTIIDLPSFRANPARHGCRSQTVIALDFTRRVALIGGTRYAGEIKKSVFTFLNFLMPAKGVLPMHCAANDHESGAAVFFGLSGTGKTTLSADPERSLVGDDEHGWGDAGLFNFEGGCYAKAIRLSPQFEPEIHAAAQRFGAVLENVAFDDATRRVDFDDESKTENTRIAYPLDFIPNAAREGRAGHPKNIVMLTCDAFGVLPPIARLDPEQAMYHFLSGYTARVAGTETGICEPQAVFSACFGAPFMPRHPSAYGALLRERILRHEAICWLVNTGWSGGAYGAGKRMPIALTRALLRAALQGALADADFKKDPYFGFETPASAPGVDAAMLDPATTWSDKRAYHETAHKVVDLFRANFDSFASFVDKDVLKAGPRHPPAG</sequence>
<keyword evidence="7" id="KW-0067">ATP-binding</keyword>
<dbReference type="InterPro" id="IPR013035">
    <property type="entry name" value="PEP_carboxykinase_C"/>
</dbReference>
<evidence type="ECO:0000256" key="2">
    <source>
        <dbReference type="ARBA" id="ARBA00006052"/>
    </source>
</evidence>
<keyword evidence="5" id="KW-0547">Nucleotide-binding</keyword>
<dbReference type="PANTHER" id="PTHR30031:SF0">
    <property type="entry name" value="PHOSPHOENOLPYRUVATE CARBOXYKINASE (ATP)"/>
    <property type="match status" value="1"/>
</dbReference>
<accession>A0AA48LXT5</accession>
<dbReference type="GO" id="GO:0006094">
    <property type="term" value="P:gluconeogenesis"/>
    <property type="evidence" value="ECO:0007669"/>
    <property type="project" value="UniProtKB-KW"/>
</dbReference>
<evidence type="ECO:0000256" key="1">
    <source>
        <dbReference type="ARBA" id="ARBA00004742"/>
    </source>
</evidence>
<evidence type="ECO:0000313" key="10">
    <source>
        <dbReference type="EMBL" id="CAJ0851555.1"/>
    </source>
</evidence>
<comment type="pathway">
    <text evidence="1">Carbohydrate biosynthesis; gluconeogenesis.</text>
</comment>
<dbReference type="InterPro" id="IPR008210">
    <property type="entry name" value="PEP_carboxykinase_N"/>
</dbReference>
<dbReference type="HAMAP" id="MF_00453">
    <property type="entry name" value="PEPCK_ATP"/>
    <property type="match status" value="1"/>
</dbReference>
<dbReference type="Gene3D" id="3.40.449.10">
    <property type="entry name" value="Phosphoenolpyruvate Carboxykinase, domain 1"/>
    <property type="match status" value="1"/>
</dbReference>
<dbReference type="NCBIfam" id="NF006821">
    <property type="entry name" value="PRK09344.1-3"/>
    <property type="match status" value="1"/>
</dbReference>
<dbReference type="PIRSF" id="PIRSF006294">
    <property type="entry name" value="PEP_crbxkin"/>
    <property type="match status" value="1"/>
</dbReference>
<evidence type="ECO:0000256" key="3">
    <source>
        <dbReference type="ARBA" id="ARBA00012363"/>
    </source>
</evidence>
<dbReference type="GO" id="GO:0005524">
    <property type="term" value="F:ATP binding"/>
    <property type="evidence" value="ECO:0007669"/>
    <property type="project" value="UniProtKB-KW"/>
</dbReference>
<evidence type="ECO:0000256" key="9">
    <source>
        <dbReference type="ARBA" id="ARBA00047371"/>
    </source>
</evidence>
<gene>
    <name evidence="10" type="primary">E4.1.1.49/pckA</name>
    <name evidence="10" type="ORF">AMST5_00435</name>
</gene>
<evidence type="ECO:0000256" key="7">
    <source>
        <dbReference type="ARBA" id="ARBA00022840"/>
    </source>
</evidence>
<name>A0AA48LXT5_9ZZZZ</name>
<evidence type="ECO:0000256" key="6">
    <source>
        <dbReference type="ARBA" id="ARBA00022793"/>
    </source>
</evidence>
<dbReference type="Pfam" id="PF01293">
    <property type="entry name" value="PEPCK_ATP"/>
    <property type="match status" value="1"/>
</dbReference>
<dbReference type="GO" id="GO:0005829">
    <property type="term" value="C:cytosol"/>
    <property type="evidence" value="ECO:0007669"/>
    <property type="project" value="TreeGrafter"/>
</dbReference>
<organism evidence="10">
    <name type="scientific">freshwater sediment metagenome</name>
    <dbReference type="NCBI Taxonomy" id="556182"/>
    <lineage>
        <taxon>unclassified sequences</taxon>
        <taxon>metagenomes</taxon>
        <taxon>ecological metagenomes</taxon>
    </lineage>
</organism>
<dbReference type="NCBIfam" id="NF006822">
    <property type="entry name" value="PRK09344.1-4"/>
    <property type="match status" value="1"/>
</dbReference>
<dbReference type="EC" id="4.1.1.49" evidence="3"/>
<reference evidence="10" key="1">
    <citation type="submission" date="2023-07" db="EMBL/GenBank/DDBJ databases">
        <authorList>
            <person name="Pelsma A.J. K."/>
        </authorList>
    </citation>
    <scope>NUCLEOTIDE SEQUENCE</scope>
</reference>
<dbReference type="Gene3D" id="3.90.228.20">
    <property type="match status" value="1"/>
</dbReference>
<evidence type="ECO:0000256" key="4">
    <source>
        <dbReference type="ARBA" id="ARBA00022432"/>
    </source>
</evidence>
<comment type="catalytic activity">
    <reaction evidence="9">
        <text>oxaloacetate + ATP = phosphoenolpyruvate + ADP + CO2</text>
        <dbReference type="Rhea" id="RHEA:18617"/>
        <dbReference type="ChEBI" id="CHEBI:16452"/>
        <dbReference type="ChEBI" id="CHEBI:16526"/>
        <dbReference type="ChEBI" id="CHEBI:30616"/>
        <dbReference type="ChEBI" id="CHEBI:58702"/>
        <dbReference type="ChEBI" id="CHEBI:456216"/>
        <dbReference type="EC" id="4.1.1.49"/>
    </reaction>
</comment>
<keyword evidence="4" id="KW-0312">Gluconeogenesis</keyword>
<dbReference type="InterPro" id="IPR001272">
    <property type="entry name" value="PEP_carboxykinase_ATP"/>
</dbReference>
<keyword evidence="8 10" id="KW-0456">Lyase</keyword>
<dbReference type="PANTHER" id="PTHR30031">
    <property type="entry name" value="PHOSPHOENOLPYRUVATE CARBOXYKINASE ATP"/>
    <property type="match status" value="1"/>
</dbReference>
<dbReference type="AlphaFoldDB" id="A0AA48LXT5"/>
<dbReference type="EMBL" id="OY288114">
    <property type="protein sequence ID" value="CAJ0851555.1"/>
    <property type="molecule type" value="Genomic_DNA"/>
</dbReference>
<keyword evidence="6" id="KW-0210">Decarboxylase</keyword>
<protein>
    <recommendedName>
        <fullName evidence="3">phosphoenolpyruvate carboxykinase (ATP)</fullName>
        <ecNumber evidence="3">4.1.1.49</ecNumber>
    </recommendedName>
</protein>
<proteinExistence type="inferred from homology"/>
<dbReference type="NCBIfam" id="TIGR00224">
    <property type="entry name" value="pckA"/>
    <property type="match status" value="1"/>
</dbReference>
<evidence type="ECO:0000256" key="8">
    <source>
        <dbReference type="ARBA" id="ARBA00023239"/>
    </source>
</evidence>
<dbReference type="NCBIfam" id="NF006820">
    <property type="entry name" value="PRK09344.1-2"/>
    <property type="match status" value="1"/>
</dbReference>
<dbReference type="Gene3D" id="2.170.8.10">
    <property type="entry name" value="Phosphoenolpyruvate Carboxykinase, domain 2"/>
    <property type="match status" value="1"/>
</dbReference>
<dbReference type="SUPFAM" id="SSF68923">
    <property type="entry name" value="PEP carboxykinase N-terminal domain"/>
    <property type="match status" value="1"/>
</dbReference>
<comment type="similarity">
    <text evidence="2">Belongs to the phosphoenolpyruvate carboxykinase (ATP) family.</text>
</comment>
<dbReference type="SUPFAM" id="SSF53795">
    <property type="entry name" value="PEP carboxykinase-like"/>
    <property type="match status" value="1"/>
</dbReference>
<dbReference type="GO" id="GO:0004612">
    <property type="term" value="F:phosphoenolpyruvate carboxykinase (ATP) activity"/>
    <property type="evidence" value="ECO:0007669"/>
    <property type="project" value="UniProtKB-EC"/>
</dbReference>
<evidence type="ECO:0000256" key="5">
    <source>
        <dbReference type="ARBA" id="ARBA00022741"/>
    </source>
</evidence>